<evidence type="ECO:0000313" key="9">
    <source>
        <dbReference type="EMBL" id="MFC3881746.1"/>
    </source>
</evidence>
<feature type="transmembrane region" description="Helical" evidence="6">
    <location>
        <begin position="752"/>
        <end position="771"/>
    </location>
</feature>
<evidence type="ECO:0000256" key="1">
    <source>
        <dbReference type="ARBA" id="ARBA00004651"/>
    </source>
</evidence>
<accession>A0ABV8AXZ6</accession>
<feature type="transmembrane region" description="Helical" evidence="6">
    <location>
        <begin position="21"/>
        <end position="41"/>
    </location>
</feature>
<name>A0ABV8AXZ6_9BACT</name>
<keyword evidence="10" id="KW-1185">Reference proteome</keyword>
<keyword evidence="2" id="KW-1003">Cell membrane</keyword>
<dbReference type="Pfam" id="PF02687">
    <property type="entry name" value="FtsX"/>
    <property type="match status" value="2"/>
</dbReference>
<evidence type="ECO:0000259" key="8">
    <source>
        <dbReference type="Pfam" id="PF12704"/>
    </source>
</evidence>
<dbReference type="RefSeq" id="WP_377907096.1">
    <property type="nucleotide sequence ID" value="NZ_JBHRZS010000007.1"/>
</dbReference>
<evidence type="ECO:0000313" key="10">
    <source>
        <dbReference type="Proteomes" id="UP001595805"/>
    </source>
</evidence>
<dbReference type="PROSITE" id="PS51257">
    <property type="entry name" value="PROKAR_LIPOPROTEIN"/>
    <property type="match status" value="1"/>
</dbReference>
<sequence length="823" mass="91888">MLKNYLKIAWRSLVRQKTFSLINVFGLSIGLACFLILLAFVKFERSYDSFHPDQDKLYRVVQDVRNDQQWAWVGGAAARMLRSEFENQLDEVVSIIKISTYAKAPEGLYPEDSFREDKFIFADQGFESLFGFELISGSWEGVFENPYQMVITEKIAQKYFGERNPVGEVLTLTGDLDFEVKGVLKNPPMNTHMDFDFVSSMVSFKTTENFPVTADFGSFWWPQTYTYVKVAENQSAAAISAAIPSVNENYRDPEEAKNYIHYLQPISDIHTTADFRGEWTPSMSEKTLWIFLSIGIFVLVLACINYVNLATARAIKRMKEIGIRKVNGAKRGQLIGQFLMESILVNGISILFGLMLVVMISPAIERSIGLIIPIDVLGDWQLQGLILGIWLVSSLVSGIFPAFYLSGLRPEMILKESTLGRSKSGLRQSLVVFQFVLSTLLVFCASVAYFQHTYMSNASMGFESDGLIAVKMGNLALSNSETLKQELAKVPGVEDVKLSSDRPGVDSGWNPSVDYPGMPDDLSQPINVQYVDFDYFEMLGVEMRAGREFAEESADGGTSYMMREQFAALDNVAMIVNEAALPFLNKSAEEAISSPLRVFTEENGQLFSNYKGNIVGVVENYHTRDLRYAISPTVYLPVENAAFNGARHLIVKASSGFDAKMLEELHGTWKKVIPGLPFDYNFIDEAISMQYEQQARTSSLLGSFAFLTLLISCLGILGLSIFTSEARRKEIGIRRVLGASIVGIVNKLSSEFLILVGISLAIALPIGYWLMKDWLAQFAYSIPLSIWFFVVSGAVSLFLAYSTVSIQSLRTAQANPVDSIKNE</sequence>
<feature type="domain" description="ABC3 transporter permease C-terminal" evidence="7">
    <location>
        <begin position="703"/>
        <end position="816"/>
    </location>
</feature>
<dbReference type="InterPro" id="IPR050250">
    <property type="entry name" value="Macrolide_Exporter_MacB"/>
</dbReference>
<evidence type="ECO:0000259" key="7">
    <source>
        <dbReference type="Pfam" id="PF02687"/>
    </source>
</evidence>
<feature type="transmembrane region" description="Helical" evidence="6">
    <location>
        <begin position="777"/>
        <end position="801"/>
    </location>
</feature>
<evidence type="ECO:0000256" key="2">
    <source>
        <dbReference type="ARBA" id="ARBA00022475"/>
    </source>
</evidence>
<keyword evidence="3 6" id="KW-0812">Transmembrane</keyword>
<keyword evidence="4 6" id="KW-1133">Transmembrane helix</keyword>
<evidence type="ECO:0000256" key="5">
    <source>
        <dbReference type="ARBA" id="ARBA00023136"/>
    </source>
</evidence>
<comment type="subcellular location">
    <subcellularLocation>
        <location evidence="1">Cell membrane</location>
        <topology evidence="1">Multi-pass membrane protein</topology>
    </subcellularLocation>
</comment>
<feature type="transmembrane region" description="Helical" evidence="6">
    <location>
        <begin position="288"/>
        <end position="309"/>
    </location>
</feature>
<gene>
    <name evidence="9" type="ORF">ACFOSV_16240</name>
</gene>
<reference evidence="10" key="1">
    <citation type="journal article" date="2019" name="Int. J. Syst. Evol. Microbiol.">
        <title>The Global Catalogue of Microorganisms (GCM) 10K type strain sequencing project: providing services to taxonomists for standard genome sequencing and annotation.</title>
        <authorList>
            <consortium name="The Broad Institute Genomics Platform"/>
            <consortium name="The Broad Institute Genome Sequencing Center for Infectious Disease"/>
            <person name="Wu L."/>
            <person name="Ma J."/>
        </authorList>
    </citation>
    <scope>NUCLEOTIDE SEQUENCE [LARGE SCALE GENOMIC DNA]</scope>
    <source>
        <strain evidence="10">CCUG 60523</strain>
    </source>
</reference>
<dbReference type="EMBL" id="JBHRZS010000007">
    <property type="protein sequence ID" value="MFC3881746.1"/>
    <property type="molecule type" value="Genomic_DNA"/>
</dbReference>
<comment type="caution">
    <text evidence="9">The sequence shown here is derived from an EMBL/GenBank/DDBJ whole genome shotgun (WGS) entry which is preliminary data.</text>
</comment>
<proteinExistence type="predicted"/>
<keyword evidence="5 6" id="KW-0472">Membrane</keyword>
<dbReference type="InterPro" id="IPR003838">
    <property type="entry name" value="ABC3_permease_C"/>
</dbReference>
<feature type="transmembrane region" description="Helical" evidence="6">
    <location>
        <begin position="343"/>
        <end position="364"/>
    </location>
</feature>
<feature type="transmembrane region" description="Helical" evidence="6">
    <location>
        <begin position="384"/>
        <end position="408"/>
    </location>
</feature>
<feature type="transmembrane region" description="Helical" evidence="6">
    <location>
        <begin position="700"/>
        <end position="722"/>
    </location>
</feature>
<dbReference type="PANTHER" id="PTHR30572">
    <property type="entry name" value="MEMBRANE COMPONENT OF TRANSPORTER-RELATED"/>
    <property type="match status" value="1"/>
</dbReference>
<protein>
    <submittedName>
        <fullName evidence="9">ABC transporter permease</fullName>
    </submittedName>
</protein>
<dbReference type="Proteomes" id="UP001595805">
    <property type="component" value="Unassembled WGS sequence"/>
</dbReference>
<feature type="transmembrane region" description="Helical" evidence="6">
    <location>
        <begin position="429"/>
        <end position="450"/>
    </location>
</feature>
<evidence type="ECO:0000256" key="4">
    <source>
        <dbReference type="ARBA" id="ARBA00022989"/>
    </source>
</evidence>
<dbReference type="Pfam" id="PF12704">
    <property type="entry name" value="MacB_PCD"/>
    <property type="match status" value="1"/>
</dbReference>
<organism evidence="9 10">
    <name type="scientific">Algoriphagus namhaensis</name>
    <dbReference type="NCBI Taxonomy" id="915353"/>
    <lineage>
        <taxon>Bacteria</taxon>
        <taxon>Pseudomonadati</taxon>
        <taxon>Bacteroidota</taxon>
        <taxon>Cytophagia</taxon>
        <taxon>Cytophagales</taxon>
        <taxon>Cyclobacteriaceae</taxon>
        <taxon>Algoriphagus</taxon>
    </lineage>
</organism>
<feature type="domain" description="MacB-like periplasmic core" evidence="8">
    <location>
        <begin position="20"/>
        <end position="244"/>
    </location>
</feature>
<feature type="domain" description="ABC3 transporter permease C-terminal" evidence="7">
    <location>
        <begin position="293"/>
        <end position="406"/>
    </location>
</feature>
<evidence type="ECO:0000256" key="6">
    <source>
        <dbReference type="SAM" id="Phobius"/>
    </source>
</evidence>
<evidence type="ECO:0000256" key="3">
    <source>
        <dbReference type="ARBA" id="ARBA00022692"/>
    </source>
</evidence>
<dbReference type="InterPro" id="IPR025857">
    <property type="entry name" value="MacB_PCD"/>
</dbReference>
<dbReference type="PANTHER" id="PTHR30572:SF18">
    <property type="entry name" value="ABC-TYPE MACROLIDE FAMILY EXPORT SYSTEM PERMEASE COMPONENT 2"/>
    <property type="match status" value="1"/>
</dbReference>